<proteinExistence type="predicted"/>
<name>A0ABS2REU2_9BACI</name>
<dbReference type="Pfam" id="PF01548">
    <property type="entry name" value="DEDD_Tnp_IS110"/>
    <property type="match status" value="1"/>
</dbReference>
<dbReference type="Proteomes" id="UP000823485">
    <property type="component" value="Unassembled WGS sequence"/>
</dbReference>
<organism evidence="2 3">
    <name type="scientific">Siminovitchia thermophila</name>
    <dbReference type="NCBI Taxonomy" id="1245522"/>
    <lineage>
        <taxon>Bacteria</taxon>
        <taxon>Bacillati</taxon>
        <taxon>Bacillota</taxon>
        <taxon>Bacilli</taxon>
        <taxon>Bacillales</taxon>
        <taxon>Bacillaceae</taxon>
        <taxon>Siminovitchia</taxon>
    </lineage>
</organism>
<dbReference type="InterPro" id="IPR002525">
    <property type="entry name" value="Transp_IS110-like_N"/>
</dbReference>
<evidence type="ECO:0000259" key="1">
    <source>
        <dbReference type="Pfam" id="PF01548"/>
    </source>
</evidence>
<dbReference type="EMBL" id="JAFBFH010000071">
    <property type="protein sequence ID" value="MBM7717699.1"/>
    <property type="molecule type" value="Genomic_DNA"/>
</dbReference>
<dbReference type="InterPro" id="IPR047650">
    <property type="entry name" value="Transpos_IS110"/>
</dbReference>
<dbReference type="PANTHER" id="PTHR33055">
    <property type="entry name" value="TRANSPOSASE FOR INSERTION SEQUENCE ELEMENT IS1111A"/>
    <property type="match status" value="1"/>
</dbReference>
<reference evidence="2 3" key="1">
    <citation type="submission" date="2021-01" db="EMBL/GenBank/DDBJ databases">
        <title>Genomic Encyclopedia of Type Strains, Phase IV (KMG-IV): sequencing the most valuable type-strain genomes for metagenomic binning, comparative biology and taxonomic classification.</title>
        <authorList>
            <person name="Goeker M."/>
        </authorList>
    </citation>
    <scope>NUCLEOTIDE SEQUENCE [LARGE SCALE GENOMIC DNA]</scope>
    <source>
        <strain evidence="2 3">DSM 105453</strain>
    </source>
</reference>
<protein>
    <submittedName>
        <fullName evidence="2">Transposase</fullName>
    </submittedName>
</protein>
<sequence length="140" mass="16502">MQHVVALDVRMGKSTMVIYNRYHQCEFEGELLYTKSHSKMLNEQLQTLTKQDGQAPEIVFEATGVYSASVERFFQTAGYTYHRVNPLEAHLQMASMRRQKTDTSDAHELAKSHFQVERTATYQEEDYYKQMRALTRYYNE</sequence>
<comment type="caution">
    <text evidence="2">The sequence shown here is derived from an EMBL/GenBank/DDBJ whole genome shotgun (WGS) entry which is preliminary data.</text>
</comment>
<feature type="domain" description="Transposase IS110-like N-terminal" evidence="1">
    <location>
        <begin position="39"/>
        <end position="139"/>
    </location>
</feature>
<evidence type="ECO:0000313" key="2">
    <source>
        <dbReference type="EMBL" id="MBM7717699.1"/>
    </source>
</evidence>
<gene>
    <name evidence="2" type="ORF">JOC94_004730</name>
</gene>
<evidence type="ECO:0000313" key="3">
    <source>
        <dbReference type="Proteomes" id="UP000823485"/>
    </source>
</evidence>
<keyword evidence="3" id="KW-1185">Reference proteome</keyword>
<accession>A0ABS2REU2</accession>